<dbReference type="EMBL" id="FQYW01000024">
    <property type="protein sequence ID" value="SHJ02186.1"/>
    <property type="molecule type" value="Genomic_DNA"/>
</dbReference>
<accession>A0A1M6FWY0</accession>
<evidence type="ECO:0000313" key="1">
    <source>
        <dbReference type="EMBL" id="SHJ02186.1"/>
    </source>
</evidence>
<name>A0A1M6FWY0_9FIRM</name>
<protein>
    <submittedName>
        <fullName evidence="1">Uncharacterized protein</fullName>
    </submittedName>
</protein>
<dbReference type="Proteomes" id="UP000191240">
    <property type="component" value="Unassembled WGS sequence"/>
</dbReference>
<dbReference type="RefSeq" id="WP_159446780.1">
    <property type="nucleotide sequence ID" value="NZ_FQYW01000024.1"/>
</dbReference>
<dbReference type="AlphaFoldDB" id="A0A1M6FWY0"/>
<sequence>MTEETAVMKALKNEQARLETMKIINKIREMGGEKTILTLAGYMLTATPERDNPKPAA</sequence>
<gene>
    <name evidence="1" type="ORF">SAMN02745671_02427</name>
</gene>
<reference evidence="1 2" key="1">
    <citation type="submission" date="2016-11" db="EMBL/GenBank/DDBJ databases">
        <authorList>
            <person name="Jaros S."/>
            <person name="Januszkiewicz K."/>
            <person name="Wedrychowicz H."/>
        </authorList>
    </citation>
    <scope>NUCLEOTIDE SEQUENCE [LARGE SCALE GENOMIC DNA]</scope>
    <source>
        <strain evidence="1 2">DSM 3074</strain>
    </source>
</reference>
<proteinExistence type="predicted"/>
<organism evidence="1 2">
    <name type="scientific">Anaerovibrio lipolyticus DSM 3074</name>
    <dbReference type="NCBI Taxonomy" id="1120997"/>
    <lineage>
        <taxon>Bacteria</taxon>
        <taxon>Bacillati</taxon>
        <taxon>Bacillota</taxon>
        <taxon>Negativicutes</taxon>
        <taxon>Selenomonadales</taxon>
        <taxon>Selenomonadaceae</taxon>
        <taxon>Anaerovibrio</taxon>
    </lineage>
</organism>
<evidence type="ECO:0000313" key="2">
    <source>
        <dbReference type="Proteomes" id="UP000191240"/>
    </source>
</evidence>